<feature type="non-terminal residue" evidence="4">
    <location>
        <position position="1"/>
    </location>
</feature>
<dbReference type="Gene3D" id="3.20.20.120">
    <property type="entry name" value="Enolase-like C-terminal domain"/>
    <property type="match status" value="1"/>
</dbReference>
<dbReference type="Pfam" id="PF13378">
    <property type="entry name" value="MR_MLE_C"/>
    <property type="match status" value="1"/>
</dbReference>
<dbReference type="PANTHER" id="PTHR48080:SF3">
    <property type="entry name" value="ENOLASE SUPERFAMILY MEMBER DDB_G0284701"/>
    <property type="match status" value="1"/>
</dbReference>
<dbReference type="SFLD" id="SFLDG00180">
    <property type="entry name" value="muconate_cycloisomerase"/>
    <property type="match status" value="1"/>
</dbReference>
<dbReference type="InterPro" id="IPR013341">
    <property type="entry name" value="Mandelate_racemase_N_dom"/>
</dbReference>
<feature type="domain" description="Mandelate racemase/muconate lactonizing enzyme C-terminal" evidence="3">
    <location>
        <begin position="92"/>
        <end position="189"/>
    </location>
</feature>
<dbReference type="InterPro" id="IPR034593">
    <property type="entry name" value="DgoD-like"/>
</dbReference>
<dbReference type="AlphaFoldDB" id="A0A0F9J105"/>
<dbReference type="InterPro" id="IPR013342">
    <property type="entry name" value="Mandelate_racemase_C"/>
</dbReference>
<dbReference type="Gene3D" id="3.30.390.10">
    <property type="entry name" value="Enolase-like, N-terminal domain"/>
    <property type="match status" value="1"/>
</dbReference>
<evidence type="ECO:0000256" key="2">
    <source>
        <dbReference type="ARBA" id="ARBA00022723"/>
    </source>
</evidence>
<gene>
    <name evidence="4" type="ORF">LCGC14_1812530</name>
</gene>
<dbReference type="PANTHER" id="PTHR48080">
    <property type="entry name" value="D-GALACTONATE DEHYDRATASE-RELATED"/>
    <property type="match status" value="1"/>
</dbReference>
<dbReference type="GO" id="GO:0046872">
    <property type="term" value="F:metal ion binding"/>
    <property type="evidence" value="ECO:0007669"/>
    <property type="project" value="UniProtKB-KW"/>
</dbReference>
<evidence type="ECO:0000256" key="1">
    <source>
        <dbReference type="ARBA" id="ARBA00008031"/>
    </source>
</evidence>
<dbReference type="InterPro" id="IPR036849">
    <property type="entry name" value="Enolase-like_C_sf"/>
</dbReference>
<evidence type="ECO:0000259" key="3">
    <source>
        <dbReference type="SMART" id="SM00922"/>
    </source>
</evidence>
<sequence>PSRPMIYGESVQSIVTAIQIWFEPLIIGLDPFAVEKLWSKLQTVEHNPTAKAAIDMAIHDIIGQAAGVPCYKLLGGWGNEIDLSYILGLNEPEAVAEQAVQVIDDYGFKTLKLKAGLEPKRDTAMLKSVREAVGPDIRLCIDVNHGYDSITAAQTLPQWEPYNVAWVEEPCPGWDRRGRKIVAKATSIPIMADESCITPQEVMDEIWRGDCRLMSIKNARTGYYLSTKIIHLCEEAGVAPLGGSQGDTDIGTITSAHFCAAHRSMARWPSEVSFFLEISDHLLTERPEIKDGKIKVTDRPGMGVQIDEGKLKHYRMDL</sequence>
<accession>A0A0F9J105</accession>
<dbReference type="SFLD" id="SFLDS00001">
    <property type="entry name" value="Enolase"/>
    <property type="match status" value="1"/>
</dbReference>
<organism evidence="4">
    <name type="scientific">marine sediment metagenome</name>
    <dbReference type="NCBI Taxonomy" id="412755"/>
    <lineage>
        <taxon>unclassified sequences</taxon>
        <taxon>metagenomes</taxon>
        <taxon>ecological metagenomes</taxon>
    </lineage>
</organism>
<reference evidence="4" key="1">
    <citation type="journal article" date="2015" name="Nature">
        <title>Complex archaea that bridge the gap between prokaryotes and eukaryotes.</title>
        <authorList>
            <person name="Spang A."/>
            <person name="Saw J.H."/>
            <person name="Jorgensen S.L."/>
            <person name="Zaremba-Niedzwiedzka K."/>
            <person name="Martijn J."/>
            <person name="Lind A.E."/>
            <person name="van Eijk R."/>
            <person name="Schleper C."/>
            <person name="Guy L."/>
            <person name="Ettema T.J."/>
        </authorList>
    </citation>
    <scope>NUCLEOTIDE SEQUENCE</scope>
</reference>
<comment type="caution">
    <text evidence="4">The sequence shown here is derived from an EMBL/GenBank/DDBJ whole genome shotgun (WGS) entry which is preliminary data.</text>
</comment>
<comment type="similarity">
    <text evidence="1">Belongs to the mandelate racemase/muconate lactonizing enzyme family.</text>
</comment>
<keyword evidence="2" id="KW-0479">Metal-binding</keyword>
<evidence type="ECO:0000313" key="4">
    <source>
        <dbReference type="EMBL" id="KKL99625.1"/>
    </source>
</evidence>
<dbReference type="Pfam" id="PF02746">
    <property type="entry name" value="MR_MLE_N"/>
    <property type="match status" value="1"/>
</dbReference>
<dbReference type="SUPFAM" id="SSF51604">
    <property type="entry name" value="Enolase C-terminal domain-like"/>
    <property type="match status" value="1"/>
</dbReference>
<dbReference type="EMBL" id="LAZR01017630">
    <property type="protein sequence ID" value="KKL99625.1"/>
    <property type="molecule type" value="Genomic_DNA"/>
</dbReference>
<dbReference type="InterPro" id="IPR029017">
    <property type="entry name" value="Enolase-like_N"/>
</dbReference>
<proteinExistence type="inferred from homology"/>
<dbReference type="SUPFAM" id="SSF54826">
    <property type="entry name" value="Enolase N-terminal domain-like"/>
    <property type="match status" value="1"/>
</dbReference>
<dbReference type="SMART" id="SM00922">
    <property type="entry name" value="MR_MLE"/>
    <property type="match status" value="1"/>
</dbReference>
<name>A0A0F9J105_9ZZZZ</name>
<protein>
    <recommendedName>
        <fullName evidence="3">Mandelate racemase/muconate lactonizing enzyme C-terminal domain-containing protein</fullName>
    </recommendedName>
</protein>
<dbReference type="InterPro" id="IPR029065">
    <property type="entry name" value="Enolase_C-like"/>
</dbReference>